<dbReference type="Gene3D" id="1.10.10.10">
    <property type="entry name" value="Winged helix-like DNA-binding domain superfamily/Winged helix DNA-binding domain"/>
    <property type="match status" value="1"/>
</dbReference>
<accession>A0ABM8BFT6</accession>
<dbReference type="InterPro" id="IPR028978">
    <property type="entry name" value="Chorismate_lyase_/UTRA_dom_sf"/>
</dbReference>
<evidence type="ECO:0000313" key="5">
    <source>
        <dbReference type="EMBL" id="BDR60122.1"/>
    </source>
</evidence>
<feature type="domain" description="UbiC transcription regulator-associated" evidence="4">
    <location>
        <begin position="87"/>
        <end position="226"/>
    </location>
</feature>
<dbReference type="EMBL" id="AP026803">
    <property type="protein sequence ID" value="BDR60122.1"/>
    <property type="molecule type" value="Genomic_DNA"/>
</dbReference>
<name>A0ABM8BFT6_9LACO</name>
<dbReference type="PANTHER" id="PTHR44846">
    <property type="entry name" value="MANNOSYL-D-GLYCERATE TRANSPORT/METABOLISM SYSTEM REPRESSOR MNGR-RELATED"/>
    <property type="match status" value="1"/>
</dbReference>
<gene>
    <name evidence="5" type="primary">phnF</name>
    <name evidence="5" type="ORF">KIM322_03830</name>
</gene>
<dbReference type="Pfam" id="PF00392">
    <property type="entry name" value="GntR"/>
    <property type="match status" value="1"/>
</dbReference>
<evidence type="ECO:0000256" key="1">
    <source>
        <dbReference type="ARBA" id="ARBA00023015"/>
    </source>
</evidence>
<dbReference type="SMART" id="SM00866">
    <property type="entry name" value="UTRA"/>
    <property type="match status" value="1"/>
</dbReference>
<dbReference type="PANTHER" id="PTHR44846:SF17">
    <property type="entry name" value="GNTR-FAMILY TRANSCRIPTIONAL REGULATOR"/>
    <property type="match status" value="1"/>
</dbReference>
<dbReference type="InterPro" id="IPR036390">
    <property type="entry name" value="WH_DNA-bd_sf"/>
</dbReference>
<evidence type="ECO:0000259" key="4">
    <source>
        <dbReference type="SMART" id="SM00866"/>
    </source>
</evidence>
<dbReference type="SUPFAM" id="SSF46785">
    <property type="entry name" value="Winged helix' DNA-binding domain"/>
    <property type="match status" value="1"/>
</dbReference>
<evidence type="ECO:0000256" key="3">
    <source>
        <dbReference type="ARBA" id="ARBA00023163"/>
    </source>
</evidence>
<keyword evidence="3" id="KW-0804">Transcription</keyword>
<reference evidence="5 6" key="1">
    <citation type="journal article" date="2023" name="Microbiol. Spectr.">
        <title>Symbiosis of Carpenter Bees with Uncharacterized Lactic Acid Bacteria Showing NAD Auxotrophy.</title>
        <authorList>
            <person name="Kawasaki S."/>
            <person name="Ozawa K."/>
            <person name="Mori T."/>
            <person name="Yamamoto A."/>
            <person name="Ito M."/>
            <person name="Ohkuma M."/>
            <person name="Sakamoto M."/>
            <person name="Matsutani M."/>
        </authorList>
    </citation>
    <scope>NUCLEOTIDE SEQUENCE [LARGE SCALE GENOMIC DNA]</scope>
    <source>
        <strain evidence="5 6">Kim32-2</strain>
    </source>
</reference>
<dbReference type="InterPro" id="IPR050679">
    <property type="entry name" value="Bact_HTH_transcr_reg"/>
</dbReference>
<dbReference type="InterPro" id="IPR000524">
    <property type="entry name" value="Tscrpt_reg_HTH_GntR"/>
</dbReference>
<dbReference type="Gene3D" id="3.40.1410.10">
    <property type="entry name" value="Chorismate lyase-like"/>
    <property type="match status" value="1"/>
</dbReference>
<dbReference type="SUPFAM" id="SSF64288">
    <property type="entry name" value="Chorismate lyase-like"/>
    <property type="match status" value="1"/>
</dbReference>
<keyword evidence="6" id="KW-1185">Reference proteome</keyword>
<dbReference type="PRINTS" id="PR00035">
    <property type="entry name" value="HTHGNTR"/>
</dbReference>
<dbReference type="Pfam" id="PF07702">
    <property type="entry name" value="UTRA"/>
    <property type="match status" value="1"/>
</dbReference>
<dbReference type="RefSeq" id="WP_317637838.1">
    <property type="nucleotide sequence ID" value="NZ_AP026803.1"/>
</dbReference>
<proteinExistence type="predicted"/>
<dbReference type="InterPro" id="IPR011663">
    <property type="entry name" value="UTRA"/>
</dbReference>
<keyword evidence="2" id="KW-0238">DNA-binding</keyword>
<evidence type="ECO:0000313" key="6">
    <source>
        <dbReference type="Proteomes" id="UP001321741"/>
    </source>
</evidence>
<dbReference type="Proteomes" id="UP001321741">
    <property type="component" value="Chromosome"/>
</dbReference>
<dbReference type="InterPro" id="IPR036388">
    <property type="entry name" value="WH-like_DNA-bd_sf"/>
</dbReference>
<sequence>MEYKERSAAIQAQEYLEQLIKFNRKSKVLPSQREVAEQLNISRNAVMHALEWLKSEDQVAVKERTGIAANSKIDINMLGMESMTAELKTKSVTIRHLSTELISPTPGLRKFFGAEVEQLIKISRVRLTAGVPLTYEIAYFDQSRFAKLATTDFTDRPLYEFLNQQYGIKPAYGQETITCVLADQRTSEILTVQEGTPLYQVQSCNYQSDDTPLETTDQYLTGSRFKYHFKANNIYDYRED</sequence>
<keyword evidence="1" id="KW-0805">Transcription regulation</keyword>
<protein>
    <submittedName>
        <fullName evidence="5">Phosphonate metabolism transcriptional regulator PhnF</fullName>
    </submittedName>
</protein>
<evidence type="ECO:0000256" key="2">
    <source>
        <dbReference type="ARBA" id="ARBA00023125"/>
    </source>
</evidence>
<organism evidence="5 6">
    <name type="scientific">Lactobacillus xylocopicola</name>
    <dbReference type="NCBI Taxonomy" id="2976676"/>
    <lineage>
        <taxon>Bacteria</taxon>
        <taxon>Bacillati</taxon>
        <taxon>Bacillota</taxon>
        <taxon>Bacilli</taxon>
        <taxon>Lactobacillales</taxon>
        <taxon>Lactobacillaceae</taxon>
        <taxon>Lactobacillus</taxon>
    </lineage>
</organism>